<sequence>MKVSFIYWILSVFITVCNSLLGDEPTKEPIATNDEEDTATREMLYEGFVNGMTINFDFLSLSKHNDAVEEGKEEPQTPQEHTKEHMKNVHEAKLEADYLTRHRPLESVPVPEEESDLYSMFNILMHYLASRSMKWKVVEPSEEDLIDGGEKHMVFVSDGDNNENQSIPRNMIFAVGHMQKSLPVKQGKFPIILTCLEAFIVSKLSFQVMSKLLKSSAVMEMKIQLVDRWIQMAKKHFVLYLPYVTITAQRCYDLLKGVDDTTPDSNYSETPYKHLLKNCSALIQKRVKEPDLQTFVMLDSELHSKLIKHCLKEKHIIPSILGERETHLKRIHKTIDKEMNWEVFSSAANMLLLKLEHDILENKDKWLSPATWGCDLDKKGAAEAERKLISDFMSSQINLNLKIKNTIMALNKVVSNAAKDNGKSLSDSMKDFAEKEYEAAKKEAETNKELDECMKLAGEKFLEDSKYCGSDASKSKIVNSLTNYNHDGWMGCMSSRILPMITDVCKENPQYCQSLLTQLRKQQNDLNPDSTAFLVMENLQTSIYAVLLKLGEMKPEDIQRHMSDVVQHEIEEMKEIVQLPQGSGNEVHTEASTAEIKPHK</sequence>
<dbReference type="KEGG" id="bdw:94336869"/>
<dbReference type="RefSeq" id="XP_067802816.1">
    <property type="nucleotide sequence ID" value="XM_067947594.1"/>
</dbReference>
<evidence type="ECO:0000256" key="1">
    <source>
        <dbReference type="SAM" id="MobiDB-lite"/>
    </source>
</evidence>
<protein>
    <submittedName>
        <fullName evidence="3">Uncharacterized protein</fullName>
    </submittedName>
</protein>
<accession>A0AAD9PJE0</accession>
<feature type="signal peptide" evidence="2">
    <location>
        <begin position="1"/>
        <end position="19"/>
    </location>
</feature>
<feature type="compositionally biased region" description="Polar residues" evidence="1">
    <location>
        <begin position="581"/>
        <end position="592"/>
    </location>
</feature>
<keyword evidence="2" id="KW-0732">Signal</keyword>
<gene>
    <name evidence="3" type="ORF">BdWA1_002572</name>
</gene>
<organism evidence="3 4">
    <name type="scientific">Babesia duncani</name>
    <dbReference type="NCBI Taxonomy" id="323732"/>
    <lineage>
        <taxon>Eukaryota</taxon>
        <taxon>Sar</taxon>
        <taxon>Alveolata</taxon>
        <taxon>Apicomplexa</taxon>
        <taxon>Aconoidasida</taxon>
        <taxon>Piroplasmida</taxon>
        <taxon>Babesiidae</taxon>
        <taxon>Babesia</taxon>
    </lineage>
</organism>
<feature type="chain" id="PRO_5042292764" evidence="2">
    <location>
        <begin position="20"/>
        <end position="600"/>
    </location>
</feature>
<dbReference type="Proteomes" id="UP001214638">
    <property type="component" value="Unassembled WGS sequence"/>
</dbReference>
<feature type="region of interest" description="Disordered" evidence="1">
    <location>
        <begin position="581"/>
        <end position="600"/>
    </location>
</feature>
<name>A0AAD9PJE0_9APIC</name>
<proteinExistence type="predicted"/>
<evidence type="ECO:0000313" key="4">
    <source>
        <dbReference type="Proteomes" id="UP001214638"/>
    </source>
</evidence>
<dbReference type="AlphaFoldDB" id="A0AAD9PJE0"/>
<comment type="caution">
    <text evidence="3">The sequence shown here is derived from an EMBL/GenBank/DDBJ whole genome shotgun (WGS) entry which is preliminary data.</text>
</comment>
<keyword evidence="4" id="KW-1185">Reference proteome</keyword>
<evidence type="ECO:0000256" key="2">
    <source>
        <dbReference type="SAM" id="SignalP"/>
    </source>
</evidence>
<dbReference type="EMBL" id="JALLKP010000003">
    <property type="protein sequence ID" value="KAK2195974.1"/>
    <property type="molecule type" value="Genomic_DNA"/>
</dbReference>
<feature type="region of interest" description="Disordered" evidence="1">
    <location>
        <begin position="66"/>
        <end position="85"/>
    </location>
</feature>
<reference evidence="3" key="1">
    <citation type="journal article" date="2023" name="Nat. Microbiol.">
        <title>Babesia duncani multi-omics identifies virulence factors and drug targets.</title>
        <authorList>
            <person name="Singh P."/>
            <person name="Lonardi S."/>
            <person name="Liang Q."/>
            <person name="Vydyam P."/>
            <person name="Khabirova E."/>
            <person name="Fang T."/>
            <person name="Gihaz S."/>
            <person name="Thekkiniath J."/>
            <person name="Munshi M."/>
            <person name="Abel S."/>
            <person name="Ciampossin L."/>
            <person name="Batugedara G."/>
            <person name="Gupta M."/>
            <person name="Lu X.M."/>
            <person name="Lenz T."/>
            <person name="Chakravarty S."/>
            <person name="Cornillot E."/>
            <person name="Hu Y."/>
            <person name="Ma W."/>
            <person name="Gonzalez L.M."/>
            <person name="Sanchez S."/>
            <person name="Estrada K."/>
            <person name="Sanchez-Flores A."/>
            <person name="Montero E."/>
            <person name="Harb O.S."/>
            <person name="Le Roch K.G."/>
            <person name="Mamoun C.B."/>
        </authorList>
    </citation>
    <scope>NUCLEOTIDE SEQUENCE</scope>
    <source>
        <strain evidence="3">WA1</strain>
    </source>
</reference>
<dbReference type="GeneID" id="94336869"/>
<evidence type="ECO:0000313" key="3">
    <source>
        <dbReference type="EMBL" id="KAK2195974.1"/>
    </source>
</evidence>